<dbReference type="EMBL" id="CAFABE010000017">
    <property type="protein sequence ID" value="CAB4823194.1"/>
    <property type="molecule type" value="Genomic_DNA"/>
</dbReference>
<keyword evidence="3" id="KW-0732">Signal</keyword>
<dbReference type="PANTHER" id="PTHR31279">
    <property type="entry name" value="PROTEIN EXORDIUM-LIKE 5"/>
    <property type="match status" value="1"/>
</dbReference>
<evidence type="ECO:0000256" key="2">
    <source>
        <dbReference type="ARBA" id="ARBA00022525"/>
    </source>
</evidence>
<evidence type="ECO:0000313" key="4">
    <source>
        <dbReference type="EMBL" id="CAB4823194.1"/>
    </source>
</evidence>
<protein>
    <submittedName>
        <fullName evidence="6">Unannotated protein</fullName>
    </submittedName>
</protein>
<dbReference type="EMBL" id="CAFBPM010000012">
    <property type="protein sequence ID" value="CAB5026749.1"/>
    <property type="molecule type" value="Genomic_DNA"/>
</dbReference>
<accession>A0A6J7RDA7</accession>
<name>A0A6J7RDA7_9ZZZZ</name>
<dbReference type="GO" id="GO:0005576">
    <property type="term" value="C:extracellular region"/>
    <property type="evidence" value="ECO:0007669"/>
    <property type="project" value="UniProtKB-SubCell"/>
</dbReference>
<keyword evidence="2" id="KW-0964">Secreted</keyword>
<comment type="subcellular location">
    <subcellularLocation>
        <location evidence="1">Secreted</location>
    </subcellularLocation>
</comment>
<evidence type="ECO:0000256" key="3">
    <source>
        <dbReference type="ARBA" id="ARBA00022729"/>
    </source>
</evidence>
<proteinExistence type="predicted"/>
<reference evidence="6" key="1">
    <citation type="submission" date="2020-05" db="EMBL/GenBank/DDBJ databases">
        <authorList>
            <person name="Chiriac C."/>
            <person name="Salcher M."/>
            <person name="Ghai R."/>
            <person name="Kavagutti S V."/>
        </authorList>
    </citation>
    <scope>NUCLEOTIDE SEQUENCE</scope>
</reference>
<dbReference type="AlphaFoldDB" id="A0A6J7RDA7"/>
<sequence length="311" mass="33543">MASVYKRTLPVFLAGILGVTLGFSIMSATAGAANKKHLITDDGPVMQSAKVYAIYWQPPTLQNGAEGTMTPRQNKLVSQLLSDMQPGGMFKVLSQYSGYAHGRKQFVNPSQIRFGGTAFDDTAYPSSQKPCRKHSNCITEKQMRDEITKVMSENGWKPGMDSLYLVYTDIDENVCDSSGCSNSQDGGWCGSHYNAPQNGTQLLYGVVITPSDETCSNAESQSPDAPYLDATNGNMSTDGTLSTTTHEIAETVTDPLGTGWGDVKGNEVADVCSYSFAPFVHKTANLAVGNHLYQLSNLWDNKTNSCVSLGP</sequence>
<evidence type="ECO:0000313" key="5">
    <source>
        <dbReference type="EMBL" id="CAB4860127.1"/>
    </source>
</evidence>
<evidence type="ECO:0000313" key="6">
    <source>
        <dbReference type="EMBL" id="CAB5026749.1"/>
    </source>
</evidence>
<evidence type="ECO:0000256" key="1">
    <source>
        <dbReference type="ARBA" id="ARBA00004613"/>
    </source>
</evidence>
<dbReference type="EMBL" id="CAFBLT010000001">
    <property type="protein sequence ID" value="CAB4860127.1"/>
    <property type="molecule type" value="Genomic_DNA"/>
</dbReference>
<organism evidence="6">
    <name type="scientific">freshwater metagenome</name>
    <dbReference type="NCBI Taxonomy" id="449393"/>
    <lineage>
        <taxon>unclassified sequences</taxon>
        <taxon>metagenomes</taxon>
        <taxon>ecological metagenomes</taxon>
    </lineage>
</organism>
<dbReference type="PANTHER" id="PTHR31279:SF58">
    <property type="entry name" value="PROTEIN EXORDIUM-LIKE 2"/>
    <property type="match status" value="1"/>
</dbReference>
<dbReference type="Pfam" id="PF04674">
    <property type="entry name" value="Phi_1"/>
    <property type="match status" value="1"/>
</dbReference>
<gene>
    <name evidence="4" type="ORF">UFOPK3164_00566</name>
    <name evidence="5" type="ORF">UFOPK3427_00130</name>
    <name evidence="6" type="ORF">UFOPK4112_01279</name>
</gene>
<dbReference type="InterPro" id="IPR006766">
    <property type="entry name" value="EXORDIUM-like"/>
</dbReference>